<name>A0A7X6BI65_9SPHN</name>
<dbReference type="AlphaFoldDB" id="A0A7X6BI65"/>
<accession>A0A7X6BI65</accession>
<reference evidence="1 2" key="1">
    <citation type="submission" date="2020-03" db="EMBL/GenBank/DDBJ databases">
        <title>Genomic Encyclopedia of Type Strains, Phase IV (KMG-IV): sequencing the most valuable type-strain genomes for metagenomic binning, comparative biology and taxonomic classification.</title>
        <authorList>
            <person name="Goeker M."/>
        </authorList>
    </citation>
    <scope>NUCLEOTIDE SEQUENCE [LARGE SCALE GENOMIC DNA]</scope>
    <source>
        <strain evidence="1 2">DSM 16846</strain>
    </source>
</reference>
<protein>
    <submittedName>
        <fullName evidence="1">Uncharacterized protein</fullName>
    </submittedName>
</protein>
<keyword evidence="2" id="KW-1185">Reference proteome</keyword>
<evidence type="ECO:0000313" key="2">
    <source>
        <dbReference type="Proteomes" id="UP000558192"/>
    </source>
</evidence>
<sequence>MSHKDRDYLLARAAQEQALAAQASDEVVRQIHAQLAHEYEVRANVQVITARADNDVIGLTSGGDQSS</sequence>
<dbReference type="Proteomes" id="UP000558192">
    <property type="component" value="Unassembled WGS sequence"/>
</dbReference>
<evidence type="ECO:0000313" key="1">
    <source>
        <dbReference type="EMBL" id="NJC06846.1"/>
    </source>
</evidence>
<gene>
    <name evidence="1" type="ORF">GGQ97_002639</name>
</gene>
<organism evidence="1 2">
    <name type="scientific">Sphingomonas kaistensis</name>
    <dbReference type="NCBI Taxonomy" id="298708"/>
    <lineage>
        <taxon>Bacteria</taxon>
        <taxon>Pseudomonadati</taxon>
        <taxon>Pseudomonadota</taxon>
        <taxon>Alphaproteobacteria</taxon>
        <taxon>Sphingomonadales</taxon>
        <taxon>Sphingomonadaceae</taxon>
        <taxon>Sphingomonas</taxon>
    </lineage>
</organism>
<proteinExistence type="predicted"/>
<dbReference type="RefSeq" id="WP_168070317.1">
    <property type="nucleotide sequence ID" value="NZ_JAATJC010000001.1"/>
</dbReference>
<comment type="caution">
    <text evidence="1">The sequence shown here is derived from an EMBL/GenBank/DDBJ whole genome shotgun (WGS) entry which is preliminary data.</text>
</comment>
<dbReference type="EMBL" id="JAATJC010000001">
    <property type="protein sequence ID" value="NJC06846.1"/>
    <property type="molecule type" value="Genomic_DNA"/>
</dbReference>